<feature type="compositionally biased region" description="Gly residues" evidence="1">
    <location>
        <begin position="80"/>
        <end position="91"/>
    </location>
</feature>
<dbReference type="Proteomes" id="UP000287651">
    <property type="component" value="Unassembled WGS sequence"/>
</dbReference>
<accession>A0A427AHM7</accession>
<name>A0A427AHM7_ENSVE</name>
<gene>
    <name evidence="3" type="ORF">B296_00025099</name>
</gene>
<evidence type="ECO:0000256" key="1">
    <source>
        <dbReference type="SAM" id="MobiDB-lite"/>
    </source>
</evidence>
<sequence length="147" mass="16075">MRRAREKQELELELQLSQRQPNAILFRFAATWWCLSSLSSTPGKGNPVIKRNPSRVATLQHSSAWNRAPMPRSKRLPAAAGGGRRSGGGGSGNGFRPPVVLLLFFFVLAPLLVLAARRSTRTIVSPGELWAPSSLARSLADDFNSRP</sequence>
<proteinExistence type="predicted"/>
<evidence type="ECO:0000256" key="2">
    <source>
        <dbReference type="SAM" id="Phobius"/>
    </source>
</evidence>
<evidence type="ECO:0000313" key="4">
    <source>
        <dbReference type="Proteomes" id="UP000287651"/>
    </source>
</evidence>
<feature type="transmembrane region" description="Helical" evidence="2">
    <location>
        <begin position="99"/>
        <end position="116"/>
    </location>
</feature>
<dbReference type="AlphaFoldDB" id="A0A427AHM7"/>
<keyword evidence="2" id="KW-0812">Transmembrane</keyword>
<protein>
    <submittedName>
        <fullName evidence="3">Uncharacterized protein</fullName>
    </submittedName>
</protein>
<dbReference type="EMBL" id="AMZH03002387">
    <property type="protein sequence ID" value="RRT75758.1"/>
    <property type="molecule type" value="Genomic_DNA"/>
</dbReference>
<feature type="region of interest" description="Disordered" evidence="1">
    <location>
        <begin position="68"/>
        <end position="91"/>
    </location>
</feature>
<reference evidence="3 4" key="1">
    <citation type="journal article" date="2014" name="Agronomy (Basel)">
        <title>A Draft Genome Sequence for Ensete ventricosum, the Drought-Tolerant Tree Against Hunger.</title>
        <authorList>
            <person name="Harrison J."/>
            <person name="Moore K.A."/>
            <person name="Paszkiewicz K."/>
            <person name="Jones T."/>
            <person name="Grant M."/>
            <person name="Ambacheew D."/>
            <person name="Muzemil S."/>
            <person name="Studholme D.J."/>
        </authorList>
    </citation>
    <scope>NUCLEOTIDE SEQUENCE [LARGE SCALE GENOMIC DNA]</scope>
</reference>
<evidence type="ECO:0000313" key="3">
    <source>
        <dbReference type="EMBL" id="RRT75758.1"/>
    </source>
</evidence>
<keyword evidence="2" id="KW-0472">Membrane</keyword>
<comment type="caution">
    <text evidence="3">The sequence shown here is derived from an EMBL/GenBank/DDBJ whole genome shotgun (WGS) entry which is preliminary data.</text>
</comment>
<keyword evidence="2" id="KW-1133">Transmembrane helix</keyword>
<organism evidence="3 4">
    <name type="scientific">Ensete ventricosum</name>
    <name type="common">Abyssinian banana</name>
    <name type="synonym">Musa ensete</name>
    <dbReference type="NCBI Taxonomy" id="4639"/>
    <lineage>
        <taxon>Eukaryota</taxon>
        <taxon>Viridiplantae</taxon>
        <taxon>Streptophyta</taxon>
        <taxon>Embryophyta</taxon>
        <taxon>Tracheophyta</taxon>
        <taxon>Spermatophyta</taxon>
        <taxon>Magnoliopsida</taxon>
        <taxon>Liliopsida</taxon>
        <taxon>Zingiberales</taxon>
        <taxon>Musaceae</taxon>
        <taxon>Ensete</taxon>
    </lineage>
</organism>